<dbReference type="InterPro" id="IPR011050">
    <property type="entry name" value="Pectin_lyase_fold/virulence"/>
</dbReference>
<name>A0A161LCD1_9BACT</name>
<protein>
    <recommendedName>
        <fullName evidence="2">Glycine-rich domain-containing protein</fullName>
    </recommendedName>
</protein>
<reference evidence="4" key="1">
    <citation type="submission" date="2016-04" db="EMBL/GenBank/DDBJ databases">
        <title>Draft genome sequence of Paludibacter jiangxiensis strain NM7.</title>
        <authorList>
            <person name="Qiu Y."/>
            <person name="Matsuura N."/>
            <person name="Ohashi A."/>
            <person name="Tourlousse M.D."/>
            <person name="Sekiguchi Y."/>
        </authorList>
    </citation>
    <scope>NUCLEOTIDE SEQUENCE [LARGE SCALE GENOMIC DNA]</scope>
    <source>
        <strain evidence="4">NM7</strain>
    </source>
</reference>
<feature type="domain" description="Glycine-rich" evidence="2">
    <location>
        <begin position="79"/>
        <end position="286"/>
    </location>
</feature>
<dbReference type="Pfam" id="PF21722">
    <property type="entry name" value="Gly_rich_2"/>
    <property type="match status" value="1"/>
</dbReference>
<dbReference type="EMBL" id="BDCR01000001">
    <property type="protein sequence ID" value="GAT61425.1"/>
    <property type="molecule type" value="Genomic_DNA"/>
</dbReference>
<reference evidence="4" key="2">
    <citation type="journal article" date="2017" name="Genome Announc.">
        <title>Draft genome sequence of Paludibacter jiangxiensis NM7(T), a propionate-producing fermentative bacterium.</title>
        <authorList>
            <person name="Qiu Y.-L."/>
            <person name="Tourlousse D.M."/>
            <person name="Matsuura N."/>
            <person name="Ohashi A."/>
            <person name="Sekiguchi Y."/>
        </authorList>
    </citation>
    <scope>NUCLEOTIDE SEQUENCE [LARGE SCALE GENOMIC DNA]</scope>
    <source>
        <strain evidence="4">NM7</strain>
    </source>
</reference>
<accession>A0A161LCD1</accession>
<keyword evidence="1" id="KW-1133">Transmembrane helix</keyword>
<organism evidence="3 4">
    <name type="scientific">Paludibacter jiangxiensis</name>
    <dbReference type="NCBI Taxonomy" id="681398"/>
    <lineage>
        <taxon>Bacteria</taxon>
        <taxon>Pseudomonadati</taxon>
        <taxon>Bacteroidota</taxon>
        <taxon>Bacteroidia</taxon>
        <taxon>Bacteroidales</taxon>
        <taxon>Paludibacteraceae</taxon>
        <taxon>Paludibacter</taxon>
    </lineage>
</organism>
<evidence type="ECO:0000259" key="2">
    <source>
        <dbReference type="Pfam" id="PF21722"/>
    </source>
</evidence>
<comment type="caution">
    <text evidence="3">The sequence shown here is derived from an EMBL/GenBank/DDBJ whole genome shotgun (WGS) entry which is preliminary data.</text>
</comment>
<dbReference type="InterPro" id="IPR049304">
    <property type="entry name" value="Gly_rich_dom"/>
</dbReference>
<keyword evidence="4" id="KW-1185">Reference proteome</keyword>
<dbReference type="InterPro" id="IPR006626">
    <property type="entry name" value="PbH1"/>
</dbReference>
<dbReference type="SUPFAM" id="SSF51126">
    <property type="entry name" value="Pectin lyase-like"/>
    <property type="match status" value="2"/>
</dbReference>
<evidence type="ECO:0000313" key="4">
    <source>
        <dbReference type="Proteomes" id="UP000076586"/>
    </source>
</evidence>
<dbReference type="InterPro" id="IPR012334">
    <property type="entry name" value="Pectin_lyas_fold"/>
</dbReference>
<evidence type="ECO:0000313" key="3">
    <source>
        <dbReference type="EMBL" id="GAT61425.1"/>
    </source>
</evidence>
<evidence type="ECO:0000256" key="1">
    <source>
        <dbReference type="SAM" id="Phobius"/>
    </source>
</evidence>
<dbReference type="Proteomes" id="UP000076586">
    <property type="component" value="Unassembled WGS sequence"/>
</dbReference>
<gene>
    <name evidence="3" type="ORF">PJIAN_14</name>
</gene>
<keyword evidence="1" id="KW-0812">Transmembrane</keyword>
<proteinExistence type="predicted"/>
<sequence length="1666" mass="174479">MHQKNMSQIFGKQSSKLRFPQKVSSDNVSKTETKPDFFGRGSLNKMTRTRRYASVCLGVCFFFLMLCSTAFAQTSQTFTTSGSFTVPSGVTSLKVEVWGAGGGGGGSTSNGSGGSGGGGGGYCSGVITGYSGTQSIVVGAGGAGGTTSTTWNGTNGGNSSAFGLIAYGGIGGKGNAGSLGTGGSATGGTVNTKGGDGIKGASTGGAGGIGANGGAGGAGGSNAVGGAGVSPGGGGGGGEYANGASKAGGSGANGQITLTWITVSASATATYSGGNTGAITATASGGTSYTYSLDGITYQSGNTFSGLPIGTYTVYVQDISGCKSYTTVAVQTRPIYYVRAYNGNNSNTGLSWSQAFATVQKAVETANAQTPKGMVCVAAGDYYHDPAYDLTDGYQTYTPSTGYLWYEWSNNFLMRDGVDVYGGFREYRTADNNSAGFQDRLLLSNDPNYVTVLHGGDKQRVLGPLYSLVWNSGAVNYDAALLTGFANSTTWDGFTISGANMIRPSATATQYDECCGAGVFMLNNSTVSHCIIENNIAGGPKDDGAGALMLGGGNLLNCIVRHNKAYYDGSGNCSGGAIRMIRGNAKVINCLIYDNMAEKGGAINLSLVKMNTGTYSPSYIINNAIANNSSADGPGLRIKYASAAADDNGDYTTIRCYVYNNALWDGLTSAASSSIYPPFKESYNTFKSGYVSPKNANTAAGALGTGSFLFGATNSGSANAPYFVNPGTSDPGADYRLQGNFSTLYNKGTAVVPSGYPGGAPTPPASDLRDLYRKNSGSGVPDIGCYEVTPRIFYVNDAAGNKLDEKCRGRNWTYPYASLQFALDQYDQYDFPQVWVAKSSAGFIPTKNAAGVNVSDATATFILRTNLSLIGGFTGAQASEFAGNYNEIFTKPTLRTDLITNKVRLSSPIATSIVSYNPAATETYVNGTGSATWAGAIIDGFTISGTLAGSSAVSLPDSATLRNCQIISNMGDALSAGAESSVSNALITDNAGVAVTLRGTNAAVTNTTVANNGGYAIAIPGGAGSATLTNSIIWGNKANFDALADTAKITATYTALSTASASNDIPLNKWISFANGTGNINLFHRSPNFKKRKGNYELQLISPCLDAGLLSANSLPIDVYGQPRSYSGKIDMGAIQKQSGDGVYANSGTNTFSYFRASGTPTLSNLTGQEVLVKPVSFINLGGSTTVKPKVLFIQDDNTTAPIIYNGSIKADSTLYLRKLTKYRSNGVAYWTFMGFPFTSARLDSIDGLKVENSVRADQYTESIRAINGANKSAWKPYMGTNLTDPSLKWFVPGRGYAASLNAKVPDKPVSTTLIVPAQKGTTISDAASTLTAPVSYTETSRPWYDKGWNLIANPFARTAKFGSVPLWDANPYTSGSIWLYIADQDAYDVIPTVSSYYTDNGLSAYGTFFIQTYSTATSASTAEISTSGNGTAPLRTKAFPFSTTNETKPEVFRIHLEGNGLKYNAYVIFNDSARTEATAIEDAPTMGGLSGNSIQMSTYAAGSDLALSVNTLPFKGTSMEVPLSVSISQQGSYTFSLQESSKFKTVYLVDPADVSHNISKGNYTVNIDSTGSFGYKLIFEKKDESHDKEDLLEKWGIHIYESNGKVIITSKDPLIRVYLFRMNQQLVRAMANCGTNFQFQLPFPGAYLVKVTTEKGTFSRIVVKH</sequence>
<feature type="transmembrane region" description="Helical" evidence="1">
    <location>
        <begin position="52"/>
        <end position="72"/>
    </location>
</feature>
<dbReference type="Gene3D" id="2.160.20.10">
    <property type="entry name" value="Single-stranded right-handed beta-helix, Pectin lyase-like"/>
    <property type="match status" value="2"/>
</dbReference>
<dbReference type="SMART" id="SM00710">
    <property type="entry name" value="PbH1"/>
    <property type="match status" value="4"/>
</dbReference>
<keyword evidence="1" id="KW-0472">Membrane</keyword>
<dbReference type="STRING" id="681398.PJIAN_14"/>